<proteinExistence type="predicted"/>
<feature type="region of interest" description="Disordered" evidence="1">
    <location>
        <begin position="860"/>
        <end position="921"/>
    </location>
</feature>
<evidence type="ECO:0000313" key="5">
    <source>
        <dbReference type="Proteomes" id="UP001151582"/>
    </source>
</evidence>
<evidence type="ECO:0000256" key="1">
    <source>
        <dbReference type="SAM" id="MobiDB-lite"/>
    </source>
</evidence>
<feature type="compositionally biased region" description="Polar residues" evidence="1">
    <location>
        <begin position="860"/>
        <end position="876"/>
    </location>
</feature>
<feature type="transmembrane region" description="Helical" evidence="2">
    <location>
        <begin position="388"/>
        <end position="412"/>
    </location>
</feature>
<feature type="compositionally biased region" description="Polar residues" evidence="1">
    <location>
        <begin position="810"/>
        <end position="824"/>
    </location>
</feature>
<dbReference type="InterPro" id="IPR010308">
    <property type="entry name" value="TRP_C"/>
</dbReference>
<protein>
    <recommendedName>
        <fullName evidence="3">TRP C-terminal domain-containing protein</fullName>
    </recommendedName>
</protein>
<feature type="compositionally biased region" description="Basic residues" evidence="1">
    <location>
        <begin position="911"/>
        <end position="921"/>
    </location>
</feature>
<organism evidence="4 5">
    <name type="scientific">Dimargaris verticillata</name>
    <dbReference type="NCBI Taxonomy" id="2761393"/>
    <lineage>
        <taxon>Eukaryota</taxon>
        <taxon>Fungi</taxon>
        <taxon>Fungi incertae sedis</taxon>
        <taxon>Zoopagomycota</taxon>
        <taxon>Kickxellomycotina</taxon>
        <taxon>Dimargaritomycetes</taxon>
        <taxon>Dimargaritales</taxon>
        <taxon>Dimargaritaceae</taxon>
        <taxon>Dimargaris</taxon>
    </lineage>
</organism>
<accession>A0A9W8B674</accession>
<comment type="caution">
    <text evidence="4">The sequence shown here is derived from an EMBL/GenBank/DDBJ whole genome shotgun (WGS) entry which is preliminary data.</text>
</comment>
<feature type="region of interest" description="Disordered" evidence="1">
    <location>
        <begin position="590"/>
        <end position="610"/>
    </location>
</feature>
<feature type="transmembrane region" description="Helical" evidence="2">
    <location>
        <begin position="526"/>
        <end position="545"/>
    </location>
</feature>
<dbReference type="GO" id="GO:0009272">
    <property type="term" value="P:fungal-type cell wall biogenesis"/>
    <property type="evidence" value="ECO:0007669"/>
    <property type="project" value="TreeGrafter"/>
</dbReference>
<dbReference type="GO" id="GO:0055085">
    <property type="term" value="P:transmembrane transport"/>
    <property type="evidence" value="ECO:0007669"/>
    <property type="project" value="TreeGrafter"/>
</dbReference>
<feature type="transmembrane region" description="Helical" evidence="2">
    <location>
        <begin position="157"/>
        <end position="180"/>
    </location>
</feature>
<evidence type="ECO:0000256" key="2">
    <source>
        <dbReference type="SAM" id="Phobius"/>
    </source>
</evidence>
<reference evidence="4" key="1">
    <citation type="submission" date="2022-07" db="EMBL/GenBank/DDBJ databases">
        <title>Phylogenomic reconstructions and comparative analyses of Kickxellomycotina fungi.</title>
        <authorList>
            <person name="Reynolds N.K."/>
            <person name="Stajich J.E."/>
            <person name="Barry K."/>
            <person name="Grigoriev I.V."/>
            <person name="Crous P."/>
            <person name="Smith M.E."/>
        </authorList>
    </citation>
    <scope>NUCLEOTIDE SEQUENCE</scope>
    <source>
        <strain evidence="4">RSA 567</strain>
    </source>
</reference>
<evidence type="ECO:0000313" key="4">
    <source>
        <dbReference type="EMBL" id="KAJ1984756.1"/>
    </source>
</evidence>
<dbReference type="GO" id="GO:0016020">
    <property type="term" value="C:membrane"/>
    <property type="evidence" value="ECO:0007669"/>
    <property type="project" value="TreeGrafter"/>
</dbReference>
<dbReference type="EMBL" id="JANBQB010000011">
    <property type="protein sequence ID" value="KAJ1984756.1"/>
    <property type="molecule type" value="Genomic_DNA"/>
</dbReference>
<dbReference type="Proteomes" id="UP001151582">
    <property type="component" value="Unassembled WGS sequence"/>
</dbReference>
<dbReference type="PANTHER" id="PTHR31145">
    <property type="entry name" value="INTEGRAL MEMBRANE PROTEIN (AFU_ORTHOLOGUE AFUA_7G01610)"/>
    <property type="match status" value="1"/>
</dbReference>
<feature type="transmembrane region" description="Helical" evidence="2">
    <location>
        <begin position="495"/>
        <end position="514"/>
    </location>
</feature>
<dbReference type="Pfam" id="PF06011">
    <property type="entry name" value="TRP"/>
    <property type="match status" value="1"/>
</dbReference>
<dbReference type="PANTHER" id="PTHR31145:SF2">
    <property type="entry name" value="FLAVIN CARRIER PROTEIN 2"/>
    <property type="match status" value="1"/>
</dbReference>
<keyword evidence="5" id="KW-1185">Reference proteome</keyword>
<name>A0A9W8B674_9FUNG</name>
<feature type="transmembrane region" description="Helical" evidence="2">
    <location>
        <begin position="557"/>
        <end position="579"/>
    </location>
</feature>
<evidence type="ECO:0000259" key="3">
    <source>
        <dbReference type="Pfam" id="PF06011"/>
    </source>
</evidence>
<feature type="region of interest" description="Disordered" evidence="1">
    <location>
        <begin position="645"/>
        <end position="667"/>
    </location>
</feature>
<feature type="compositionally biased region" description="Polar residues" evidence="1">
    <location>
        <begin position="591"/>
        <end position="604"/>
    </location>
</feature>
<feature type="domain" description="TRP C-terminal" evidence="3">
    <location>
        <begin position="224"/>
        <end position="598"/>
    </location>
</feature>
<feature type="transmembrane region" description="Helical" evidence="2">
    <location>
        <begin position="418"/>
        <end position="441"/>
    </location>
</feature>
<gene>
    <name evidence="4" type="ORF">H4R34_000444</name>
</gene>
<keyword evidence="2" id="KW-0812">Transmembrane</keyword>
<dbReference type="OrthoDB" id="2115177at2759"/>
<keyword evidence="2" id="KW-0472">Membrane</keyword>
<feature type="region of interest" description="Disordered" evidence="1">
    <location>
        <begin position="797"/>
        <end position="827"/>
    </location>
</feature>
<feature type="transmembrane region" description="Helical" evidence="2">
    <location>
        <begin position="470"/>
        <end position="489"/>
    </location>
</feature>
<keyword evidence="2" id="KW-1133">Transmembrane helix</keyword>
<sequence length="921" mass="97996">MHPARAQDSASSNGTLTTLNVSSFENCDANLPIQFNIPRIEYSEGTGLFDLRLSVNSDREISGGSTNIQLSALNQQVAQALLDTCALAATACPIGSGDQQLEHQVRVPANLVSLAKRVIDVPGVWISGQVNIRGVDGDTLGCLNFKVNGDKSFNSPIAAAVIGAVLAVAALIALGANLLANLSLPEESTTASSGRMAEHTSVSPAALGSGNEGLVLTSVAVGLTAAGKANTFSGPFPGLLELMTFVQFATSTGALSLQYPALYRQFATNFSWTLGIANVPFLNDIFSRVVPVTTASSSVTGRSLMARQDNITAILSSSKELGIEKYAREIGLPSEHIFPSMLSLVILVLLATVVICILVRGIVALIAHYRPFKLMTLRRYYIHWSCGMLLRIYMLAYLPLAAVCFLQVAYLQTDTGQVVLASILLALLGFGLVIYFAVVVFKAGSLRIYGYDPFLYAYGALYTSYKKHSYGFFVPLFVYRLILAVVIGTAGGASIVQVAILAANELIYLLLVALRRPFVRRLEQVLTIFMGLIRLVIAGLLFTFIPSFNVNDLVQLIVGAICIALQILAMLLLVILLVYSTVMAIREASKTPKTTPSPGASASRSVGAFSPGDDGSPLSAVGENTQLLSPPLSPATLTRDRSVVFRDSSRSTGSPTKIAPSEPLGTKFRRKGSLFGRWTHSPTAVANHRSSLATSTSTQETSYSPLVGALVSDLSPHTESDTNDYSDAHTNSYVGIGTSAVLSDSAAGARHSFIEDPATAPPHSSPSFDSTRHPVVLSQTSSFNDLQTQHPMLLVPASRATAGPPPTVGDTLQSGTLAAPQSPTRRGEMLGLATPLARTRESADAYVPVVNHMIQTRYPSSSNYSNTTHETASLTSGPGIRPGLLDPLPPMPVIRPSEPSVTASRDDVHYAKKKQHQGYKL</sequence>
<dbReference type="AlphaFoldDB" id="A0A9W8B674"/>
<dbReference type="InterPro" id="IPR040241">
    <property type="entry name" value="TRP_Flc/Pkd2-like"/>
</dbReference>
<feature type="transmembrane region" description="Helical" evidence="2">
    <location>
        <begin position="341"/>
        <end position="367"/>
    </location>
</feature>